<evidence type="ECO:0000256" key="1">
    <source>
        <dbReference type="ARBA" id="ARBA00006601"/>
    </source>
</evidence>
<keyword evidence="5" id="KW-1133">Transmembrane helix</keyword>
<comment type="similarity">
    <text evidence="1 4">Belongs to the UDP-glucose/GDP-mannose dehydrogenase family.</text>
</comment>
<dbReference type="InterPro" id="IPR014027">
    <property type="entry name" value="UDP-Glc/GDP-Man_DH_C"/>
</dbReference>
<organism evidence="7 8">
    <name type="scientific">Victivallis lenta</name>
    <dbReference type="NCBI Taxonomy" id="2606640"/>
    <lineage>
        <taxon>Bacteria</taxon>
        <taxon>Pseudomonadati</taxon>
        <taxon>Lentisphaerota</taxon>
        <taxon>Lentisphaeria</taxon>
        <taxon>Victivallales</taxon>
        <taxon>Victivallaceae</taxon>
        <taxon>Victivallis</taxon>
    </lineage>
</organism>
<evidence type="ECO:0000313" key="7">
    <source>
        <dbReference type="EMBL" id="MST99636.1"/>
    </source>
</evidence>
<dbReference type="PANTHER" id="PTHR43491">
    <property type="entry name" value="UDP-N-ACETYL-D-MANNOSAMINE DEHYDROGENASE"/>
    <property type="match status" value="1"/>
</dbReference>
<evidence type="ECO:0000313" key="8">
    <source>
        <dbReference type="Proteomes" id="UP000435649"/>
    </source>
</evidence>
<proteinExistence type="inferred from homology"/>
<dbReference type="InterPro" id="IPR028359">
    <property type="entry name" value="UDP_ManNAc/GlcNAc_DH"/>
</dbReference>
<name>A0A844G8E3_9BACT</name>
<dbReference type="SMART" id="SM00984">
    <property type="entry name" value="UDPG_MGDP_dh_C"/>
    <property type="match status" value="1"/>
</dbReference>
<dbReference type="NCBIfam" id="TIGR03026">
    <property type="entry name" value="NDP-sugDHase"/>
    <property type="match status" value="1"/>
</dbReference>
<dbReference type="RefSeq" id="WP_154420802.1">
    <property type="nucleotide sequence ID" value="NZ_CALXOB010000007.1"/>
</dbReference>
<dbReference type="InterPro" id="IPR036291">
    <property type="entry name" value="NAD(P)-bd_dom_sf"/>
</dbReference>
<dbReference type="InterPro" id="IPR008927">
    <property type="entry name" value="6-PGluconate_DH-like_C_sf"/>
</dbReference>
<reference evidence="7 8" key="1">
    <citation type="submission" date="2019-08" db="EMBL/GenBank/DDBJ databases">
        <title>In-depth cultivation of the pig gut microbiome towards novel bacterial diversity and tailored functional studies.</title>
        <authorList>
            <person name="Wylensek D."/>
            <person name="Hitch T.C.A."/>
            <person name="Clavel T."/>
        </authorList>
    </citation>
    <scope>NUCLEOTIDE SEQUENCE [LARGE SCALE GENOMIC DNA]</scope>
    <source>
        <strain evidence="7 8">BBE-744-WT-12</strain>
    </source>
</reference>
<evidence type="ECO:0000256" key="5">
    <source>
        <dbReference type="SAM" id="Phobius"/>
    </source>
</evidence>
<sequence>MRTKIADGSIKIAIIGLGYVGLPLAVAFGKKFDTVGFDVKESRIAELRSGRDNTLETTPEELREAVRLRYTSDPEALRDRDIFIVTVPTPVDRFNTPDLTPLLRASETVGKAIRPGGIAIFESTVYPGCTEEKCVPVIERESGLSFNTGFFCGYSPERINPGDREHTLSRILKITSGSTPETAETVDRLYRSIIEAGTYKASSLKVAEAAKVIENSQRDLNIAFVNELAKIFRLIGIDTREVLEAAGTKWNFLKFQPGLVGGHCIGVDPYYLTHKAAELGYHPEVILAGRRINDSMGRYAATEVVKLMIRGGSRILGARVLQLGITFKENCPDIRNSRAVDVADTLAEFGCRVDVCDPWADPDEVKRHYGINSFRDPDSFDFSCCDAIVLAVAHDQFRALDLGSRRKEGCIIYDIKGVLPRNLVDGRL</sequence>
<dbReference type="SUPFAM" id="SSF52413">
    <property type="entry name" value="UDP-glucose/GDP-mannose dehydrogenase C-terminal domain"/>
    <property type="match status" value="1"/>
</dbReference>
<dbReference type="InterPro" id="IPR017476">
    <property type="entry name" value="UDP-Glc/GDP-Man"/>
</dbReference>
<dbReference type="Pfam" id="PF03720">
    <property type="entry name" value="UDPG_MGDP_dh_C"/>
    <property type="match status" value="1"/>
</dbReference>
<keyword evidence="3" id="KW-0520">NAD</keyword>
<dbReference type="Proteomes" id="UP000435649">
    <property type="component" value="Unassembled WGS sequence"/>
</dbReference>
<dbReference type="PANTHER" id="PTHR43491:SF2">
    <property type="entry name" value="UDP-N-ACETYL-D-MANNOSAMINE DEHYDROGENASE"/>
    <property type="match status" value="1"/>
</dbReference>
<dbReference type="SUPFAM" id="SSF51735">
    <property type="entry name" value="NAD(P)-binding Rossmann-fold domains"/>
    <property type="match status" value="1"/>
</dbReference>
<feature type="domain" description="UDP-glucose/GDP-mannose dehydrogenase C-terminal" evidence="6">
    <location>
        <begin position="321"/>
        <end position="421"/>
    </location>
</feature>
<gene>
    <name evidence="7" type="ORF">FYJ85_21640</name>
</gene>
<dbReference type="InterPro" id="IPR036220">
    <property type="entry name" value="UDP-Glc/GDP-Man_DH_C_sf"/>
</dbReference>
<comment type="caution">
    <text evidence="7">The sequence shown here is derived from an EMBL/GenBank/DDBJ whole genome shotgun (WGS) entry which is preliminary data.</text>
</comment>
<dbReference type="GO" id="GO:0051287">
    <property type="term" value="F:NAD binding"/>
    <property type="evidence" value="ECO:0007669"/>
    <property type="project" value="InterPro"/>
</dbReference>
<dbReference type="GO" id="GO:0016628">
    <property type="term" value="F:oxidoreductase activity, acting on the CH-CH group of donors, NAD or NADP as acceptor"/>
    <property type="evidence" value="ECO:0007669"/>
    <property type="project" value="InterPro"/>
</dbReference>
<dbReference type="InterPro" id="IPR001732">
    <property type="entry name" value="UDP-Glc/GDP-Man_DH_N"/>
</dbReference>
<keyword evidence="5" id="KW-0812">Transmembrane</keyword>
<dbReference type="Gene3D" id="3.40.50.720">
    <property type="entry name" value="NAD(P)-binding Rossmann-like Domain"/>
    <property type="match status" value="2"/>
</dbReference>
<dbReference type="PIRSF" id="PIRSF000124">
    <property type="entry name" value="UDPglc_GDPman_dh"/>
    <property type="match status" value="1"/>
</dbReference>
<keyword evidence="8" id="KW-1185">Reference proteome</keyword>
<dbReference type="EMBL" id="VUNS01000044">
    <property type="protein sequence ID" value="MST99636.1"/>
    <property type="molecule type" value="Genomic_DNA"/>
</dbReference>
<evidence type="ECO:0000256" key="3">
    <source>
        <dbReference type="ARBA" id="ARBA00023027"/>
    </source>
</evidence>
<dbReference type="Pfam" id="PF00984">
    <property type="entry name" value="UDPG_MGDP_dh"/>
    <property type="match status" value="1"/>
</dbReference>
<dbReference type="GO" id="GO:0016616">
    <property type="term" value="F:oxidoreductase activity, acting on the CH-OH group of donors, NAD or NADP as acceptor"/>
    <property type="evidence" value="ECO:0007669"/>
    <property type="project" value="InterPro"/>
</dbReference>
<dbReference type="GO" id="GO:0000271">
    <property type="term" value="P:polysaccharide biosynthetic process"/>
    <property type="evidence" value="ECO:0007669"/>
    <property type="project" value="InterPro"/>
</dbReference>
<evidence type="ECO:0000259" key="6">
    <source>
        <dbReference type="SMART" id="SM00984"/>
    </source>
</evidence>
<dbReference type="InterPro" id="IPR014026">
    <property type="entry name" value="UDP-Glc/GDP-Man_DH_dimer"/>
</dbReference>
<keyword evidence="5" id="KW-0472">Membrane</keyword>
<feature type="transmembrane region" description="Helical" evidence="5">
    <location>
        <begin position="12"/>
        <end position="29"/>
    </location>
</feature>
<dbReference type="Pfam" id="PF03721">
    <property type="entry name" value="UDPG_MGDP_dh_N"/>
    <property type="match status" value="1"/>
</dbReference>
<dbReference type="AlphaFoldDB" id="A0A844G8E3"/>
<dbReference type="SUPFAM" id="SSF48179">
    <property type="entry name" value="6-phosphogluconate dehydrogenase C-terminal domain-like"/>
    <property type="match status" value="1"/>
</dbReference>
<keyword evidence="2" id="KW-0560">Oxidoreductase</keyword>
<evidence type="ECO:0000256" key="2">
    <source>
        <dbReference type="ARBA" id="ARBA00023002"/>
    </source>
</evidence>
<protein>
    <submittedName>
        <fullName evidence="7">Nucleotide sugar dehydrogenase</fullName>
    </submittedName>
</protein>
<evidence type="ECO:0000256" key="4">
    <source>
        <dbReference type="PIRNR" id="PIRNR000124"/>
    </source>
</evidence>
<accession>A0A844G8E3</accession>
<dbReference type="PIRSF" id="PIRSF500136">
    <property type="entry name" value="UDP_ManNAc_DH"/>
    <property type="match status" value="1"/>
</dbReference>